<evidence type="ECO:0000259" key="5">
    <source>
        <dbReference type="Pfam" id="PF04539"/>
    </source>
</evidence>
<feature type="domain" description="RNA polymerase sigma-70 region 4" evidence="7">
    <location>
        <begin position="243"/>
        <end position="294"/>
    </location>
</feature>
<keyword evidence="4" id="KW-0804">Transcription</keyword>
<evidence type="ECO:0000313" key="8">
    <source>
        <dbReference type="EMBL" id="MDA0140935.1"/>
    </source>
</evidence>
<dbReference type="InterPro" id="IPR014284">
    <property type="entry name" value="RNA_pol_sigma-70_dom"/>
</dbReference>
<feature type="domain" description="RNA polymerase sigma-70 region 2" evidence="6">
    <location>
        <begin position="73"/>
        <end position="137"/>
    </location>
</feature>
<dbReference type="InterPro" id="IPR007627">
    <property type="entry name" value="RNA_pol_sigma70_r2"/>
</dbReference>
<keyword evidence="1" id="KW-0805">Transcription regulation</keyword>
<keyword evidence="2" id="KW-0731">Sigma factor</keyword>
<evidence type="ECO:0000259" key="6">
    <source>
        <dbReference type="Pfam" id="PF04542"/>
    </source>
</evidence>
<dbReference type="SUPFAM" id="SSF88946">
    <property type="entry name" value="Sigma2 domain of RNA polymerase sigma factors"/>
    <property type="match status" value="1"/>
</dbReference>
<sequence>MSKPLVVSLREEVEAGHAADRQLARELGRPEPRRATATGGYIDSLGPASAAEHIEPDLVARAQGGEARARAELIAACMPLIAGVARTYRSGQVHRQELLQEGAVGVLRALERFEPQRGVPFWGYATWWVRQAMQQLVSELTRPMVLSDRALRHLARLKQAHRDAVQGSGHEPTREELSERTGLDLGQVDDLLAVERAPKSIDEPIVRSGAELGTFGELLVDPMAEDEYERVLAAVESEELHGLLAGLSERERAVLRARYGFDDGDERPLRAVGDELGLSGERVRQIERRALGKLAAAMTARP</sequence>
<gene>
    <name evidence="8" type="ORF">OJ962_25795</name>
</gene>
<keyword evidence="3" id="KW-0238">DNA-binding</keyword>
<evidence type="ECO:0000313" key="9">
    <source>
        <dbReference type="Proteomes" id="UP001147700"/>
    </source>
</evidence>
<dbReference type="Proteomes" id="UP001147700">
    <property type="component" value="Unassembled WGS sequence"/>
</dbReference>
<dbReference type="InterPro" id="IPR050239">
    <property type="entry name" value="Sigma-70_RNA_pol_init_factors"/>
</dbReference>
<feature type="domain" description="RNA polymerase sigma-70 region 3" evidence="5">
    <location>
        <begin position="153"/>
        <end position="222"/>
    </location>
</feature>
<reference evidence="8" key="1">
    <citation type="submission" date="2022-10" db="EMBL/GenBank/DDBJ databases">
        <title>The WGS of Solirubrobacter sp. CPCC 204708.</title>
        <authorList>
            <person name="Jiang Z."/>
        </authorList>
    </citation>
    <scope>NUCLEOTIDE SEQUENCE</scope>
    <source>
        <strain evidence="8">CPCC 204708</strain>
    </source>
</reference>
<dbReference type="Pfam" id="PF04542">
    <property type="entry name" value="Sigma70_r2"/>
    <property type="match status" value="1"/>
</dbReference>
<dbReference type="InterPro" id="IPR013325">
    <property type="entry name" value="RNA_pol_sigma_r2"/>
</dbReference>
<evidence type="ECO:0000256" key="3">
    <source>
        <dbReference type="ARBA" id="ARBA00023125"/>
    </source>
</evidence>
<dbReference type="InterPro" id="IPR007624">
    <property type="entry name" value="RNA_pol_sigma70_r3"/>
</dbReference>
<name>A0ABT4RRR6_9ACTN</name>
<dbReference type="Gene3D" id="1.10.10.10">
    <property type="entry name" value="Winged helix-like DNA-binding domain superfamily/Winged helix DNA-binding domain"/>
    <property type="match status" value="2"/>
</dbReference>
<accession>A0ABT4RRR6</accession>
<evidence type="ECO:0000256" key="4">
    <source>
        <dbReference type="ARBA" id="ARBA00023163"/>
    </source>
</evidence>
<protein>
    <submittedName>
        <fullName evidence="8">Sigma-70 family RNA polymerase sigma factor</fullName>
    </submittedName>
</protein>
<dbReference type="InterPro" id="IPR007630">
    <property type="entry name" value="RNA_pol_sigma70_r4"/>
</dbReference>
<evidence type="ECO:0000259" key="7">
    <source>
        <dbReference type="Pfam" id="PF04545"/>
    </source>
</evidence>
<keyword evidence="9" id="KW-1185">Reference proteome</keyword>
<evidence type="ECO:0000256" key="2">
    <source>
        <dbReference type="ARBA" id="ARBA00023082"/>
    </source>
</evidence>
<evidence type="ECO:0000256" key="1">
    <source>
        <dbReference type="ARBA" id="ARBA00023015"/>
    </source>
</evidence>
<dbReference type="NCBIfam" id="TIGR02937">
    <property type="entry name" value="sigma70-ECF"/>
    <property type="match status" value="1"/>
</dbReference>
<dbReference type="InterPro" id="IPR000943">
    <property type="entry name" value="RNA_pol_sigma70"/>
</dbReference>
<dbReference type="PANTHER" id="PTHR30603:SF47">
    <property type="entry name" value="RNA POLYMERASE SIGMA FACTOR SIGD, CHLOROPLASTIC"/>
    <property type="match status" value="1"/>
</dbReference>
<proteinExistence type="predicted"/>
<dbReference type="PRINTS" id="PR00046">
    <property type="entry name" value="SIGMA70FCT"/>
</dbReference>
<dbReference type="RefSeq" id="WP_202958354.1">
    <property type="nucleotide sequence ID" value="NZ_JAPCID010000047.1"/>
</dbReference>
<organism evidence="8 9">
    <name type="scientific">Solirubrobacter deserti</name>
    <dbReference type="NCBI Taxonomy" id="2282478"/>
    <lineage>
        <taxon>Bacteria</taxon>
        <taxon>Bacillati</taxon>
        <taxon>Actinomycetota</taxon>
        <taxon>Thermoleophilia</taxon>
        <taxon>Solirubrobacterales</taxon>
        <taxon>Solirubrobacteraceae</taxon>
        <taxon>Solirubrobacter</taxon>
    </lineage>
</organism>
<comment type="caution">
    <text evidence="8">The sequence shown here is derived from an EMBL/GenBank/DDBJ whole genome shotgun (WGS) entry which is preliminary data.</text>
</comment>
<dbReference type="PANTHER" id="PTHR30603">
    <property type="entry name" value="RNA POLYMERASE SIGMA FACTOR RPO"/>
    <property type="match status" value="1"/>
</dbReference>
<dbReference type="Pfam" id="PF04545">
    <property type="entry name" value="Sigma70_r4"/>
    <property type="match status" value="1"/>
</dbReference>
<dbReference type="Gene3D" id="1.20.120.1810">
    <property type="match status" value="1"/>
</dbReference>
<dbReference type="Pfam" id="PF04539">
    <property type="entry name" value="Sigma70_r3"/>
    <property type="match status" value="1"/>
</dbReference>
<dbReference type="InterPro" id="IPR013324">
    <property type="entry name" value="RNA_pol_sigma_r3/r4-like"/>
</dbReference>
<dbReference type="InterPro" id="IPR036388">
    <property type="entry name" value="WH-like_DNA-bd_sf"/>
</dbReference>
<dbReference type="CDD" id="cd06171">
    <property type="entry name" value="Sigma70_r4"/>
    <property type="match status" value="1"/>
</dbReference>
<dbReference type="EMBL" id="JAPCID010000047">
    <property type="protein sequence ID" value="MDA0140935.1"/>
    <property type="molecule type" value="Genomic_DNA"/>
</dbReference>
<dbReference type="SUPFAM" id="SSF88659">
    <property type="entry name" value="Sigma3 and sigma4 domains of RNA polymerase sigma factors"/>
    <property type="match status" value="2"/>
</dbReference>